<accession>A0A6P1GF46</accession>
<name>A0A6P1GF46_SPHYA</name>
<dbReference type="AlphaFoldDB" id="A0A6P1GF46"/>
<gene>
    <name evidence="2" type="ORF">GS397_07080</name>
</gene>
<reference evidence="2 3" key="1">
    <citation type="submission" date="2019-12" db="EMBL/GenBank/DDBJ databases">
        <title>Functional and genomic insights into the Sphingobium yanoikuyae YC-JY1, a bacterium efficiently degrading bisphenol A.</title>
        <authorList>
            <person name="Jia Y."/>
            <person name="Li X."/>
            <person name="Wang J."/>
            <person name="Eltoukhy A."/>
            <person name="Lamraoui I."/>
            <person name="Yan Y."/>
        </authorList>
    </citation>
    <scope>NUCLEOTIDE SEQUENCE [LARGE SCALE GENOMIC DNA]</scope>
    <source>
        <strain evidence="2 3">YC-JY1</strain>
    </source>
</reference>
<dbReference type="EMBL" id="CP047218">
    <property type="protein sequence ID" value="QHD66833.1"/>
    <property type="molecule type" value="Genomic_DNA"/>
</dbReference>
<feature type="domain" description="DUF4055" evidence="1">
    <location>
        <begin position="250"/>
        <end position="394"/>
    </location>
</feature>
<evidence type="ECO:0000313" key="2">
    <source>
        <dbReference type="EMBL" id="QHD66833.1"/>
    </source>
</evidence>
<evidence type="ECO:0000313" key="3">
    <source>
        <dbReference type="Proteomes" id="UP000464086"/>
    </source>
</evidence>
<sequence>MYKINEPTKEIEAWHDRWKRNRDFVAGEDAVKAEGLKYLPKARIDDTTAEYEDHKQRTGFFPAAFKIIQGWSGLIYRKPAKRTITSARVQLLSQLVTQDNRSMLDVSQWLTRETMTTNFTGSLTDHPSRNDFPEFMSANDELRLGYRPYEALYAAENILEVTRGVLNPSTVGIVHVRLLENDGKRVRQLLINEAGFYEVVIWEKTPSGDFVETSRVTPSFNGQLLTEIPFSILNTDDSIVPTPALIQHCVDLNLQHYIAEGCLSAAIHLTSGPHITITGFEPEIDQKTNKPIDPFTGLPTDKISFPVAPGAVWAFKSQDTEVNWNTYDPKGQELTVAKLRDLKDAMSAIGHSILAPEKPAPEATETQLIRRAAENAMLADFTLKVSKQQEKIWQRFASVADPKNPGLTFELNVDFTPMPMDAQRITALSALAEKRQLSLQTLHEALSEGEIMPHGFTPEQEAERLAQEAVDRPPVL</sequence>
<dbReference type="Pfam" id="PF13264">
    <property type="entry name" value="DUF4055"/>
    <property type="match status" value="1"/>
</dbReference>
<dbReference type="InterPro" id="IPR025129">
    <property type="entry name" value="DUF4055"/>
</dbReference>
<proteinExistence type="predicted"/>
<organism evidence="2 3">
    <name type="scientific">Sphingobium yanoikuyae</name>
    <name type="common">Sphingomonas yanoikuyae</name>
    <dbReference type="NCBI Taxonomy" id="13690"/>
    <lineage>
        <taxon>Bacteria</taxon>
        <taxon>Pseudomonadati</taxon>
        <taxon>Pseudomonadota</taxon>
        <taxon>Alphaproteobacteria</taxon>
        <taxon>Sphingomonadales</taxon>
        <taxon>Sphingomonadaceae</taxon>
        <taxon>Sphingobium</taxon>
    </lineage>
</organism>
<dbReference type="RefSeq" id="WP_159366058.1">
    <property type="nucleotide sequence ID" value="NZ_CP047218.1"/>
</dbReference>
<dbReference type="Proteomes" id="UP000464086">
    <property type="component" value="Chromosome"/>
</dbReference>
<protein>
    <submittedName>
        <fullName evidence="2">DUF4055 domain-containing protein</fullName>
    </submittedName>
</protein>
<evidence type="ECO:0000259" key="1">
    <source>
        <dbReference type="Pfam" id="PF13264"/>
    </source>
</evidence>